<evidence type="ECO:0000256" key="1">
    <source>
        <dbReference type="ARBA" id="ARBA00009995"/>
    </source>
</evidence>
<sequence>MLWSPVFFLFLPGFFSGVFTKKILAWPADSSHWLNLKPVLEELTHRGHEVTVLVYSANLLIDHNKPSQIKMEGFPVAFTKQDLVQFQEDFLHLWLYDMHSMPYWGLFMHMKEAMEKLYEMQRVTCDAVVKNKELLNKLQNEKFDIVVADLLSHCGELIAEILGVPFVYTYRLDNTLGRACGQLPSPFSYVPAVVTSFTDKMSFGERITNFISYVFQDLITYLLIIKDWDNYYSEVLGQSVTFCEIVGKAEMWLIRTYWDFEYPHPLLPNFEYVGGLHCTPAKPLPEEMEKVVESSGEHGIVVFSLGTLVKNLSDERSNVIAAALRQLPQKVIWRYRGKKPDTLGENTVIYDWLPQNDLLGHPKTKALITHGGTNGIYEAIYHGVPIVGIPLFGDQIYNLVHITSKGMAVTVDFNKMSSQDLVNAVNTVINNSTYKENAMRLSRIHHDQPVKPLDRAVFWIEFVMRHKGAKHLRPASHELTWYQYHSLDVIGFLLLCLITFFYITVKFLSCCCRKFSRTKKEKIQ</sequence>
<dbReference type="GO" id="GO:0016020">
    <property type="term" value="C:membrane"/>
    <property type="evidence" value="ECO:0007669"/>
    <property type="project" value="UniProtKB-SubCell"/>
</dbReference>
<dbReference type="InterPro" id="IPR050271">
    <property type="entry name" value="UDP-glycosyltransferase"/>
</dbReference>
<dbReference type="EC" id="2.4.1.17" evidence="8"/>
<dbReference type="FunFam" id="3.40.50.2000:FF:000081">
    <property type="entry name" value="UDP-glucuronosyltransferase 2A2"/>
    <property type="match status" value="1"/>
</dbReference>
<keyword evidence="5 8" id="KW-1133">Transmembrane helix</keyword>
<dbReference type="EMBL" id="JAACNH010000001">
    <property type="protein sequence ID" value="KAG8454324.1"/>
    <property type="molecule type" value="Genomic_DNA"/>
</dbReference>
<name>A0A8T2KEM1_9PIPI</name>
<dbReference type="PROSITE" id="PS00375">
    <property type="entry name" value="UDPGT"/>
    <property type="match status" value="1"/>
</dbReference>
<feature type="transmembrane region" description="Helical" evidence="8">
    <location>
        <begin position="489"/>
        <end position="512"/>
    </location>
</feature>
<dbReference type="Pfam" id="PF00201">
    <property type="entry name" value="UDPGT"/>
    <property type="match status" value="1"/>
</dbReference>
<evidence type="ECO:0000313" key="9">
    <source>
        <dbReference type="EMBL" id="KAG8454324.1"/>
    </source>
</evidence>
<evidence type="ECO:0000256" key="2">
    <source>
        <dbReference type="ARBA" id="ARBA00022676"/>
    </source>
</evidence>
<dbReference type="InterPro" id="IPR002213">
    <property type="entry name" value="UDP_glucos_trans"/>
</dbReference>
<dbReference type="GO" id="GO:0015020">
    <property type="term" value="F:glucuronosyltransferase activity"/>
    <property type="evidence" value="ECO:0007669"/>
    <property type="project" value="UniProtKB-EC"/>
</dbReference>
<dbReference type="FunFam" id="3.40.50.2000:FF:000001">
    <property type="entry name" value="UDP-glucuronosyltransferase"/>
    <property type="match status" value="1"/>
</dbReference>
<dbReference type="Proteomes" id="UP000812440">
    <property type="component" value="Chromosome 1"/>
</dbReference>
<evidence type="ECO:0000313" key="10">
    <source>
        <dbReference type="Proteomes" id="UP000812440"/>
    </source>
</evidence>
<accession>A0A8T2KEM1</accession>
<comment type="similarity">
    <text evidence="1 7">Belongs to the UDP-glycosyltransferase family.</text>
</comment>
<proteinExistence type="inferred from homology"/>
<comment type="subcellular location">
    <subcellularLocation>
        <location evidence="8">Membrane</location>
        <topology evidence="8">Single-pass membrane protein</topology>
    </subcellularLocation>
</comment>
<dbReference type="PANTHER" id="PTHR48043">
    <property type="entry name" value="EG:EG0003.4 PROTEIN-RELATED"/>
    <property type="match status" value="1"/>
</dbReference>
<dbReference type="SUPFAM" id="SSF53756">
    <property type="entry name" value="UDP-Glycosyltransferase/glycogen phosphorylase"/>
    <property type="match status" value="1"/>
</dbReference>
<keyword evidence="2 7" id="KW-0328">Glycosyltransferase</keyword>
<dbReference type="OrthoDB" id="5835829at2759"/>
<evidence type="ECO:0000256" key="4">
    <source>
        <dbReference type="ARBA" id="ARBA00022692"/>
    </source>
</evidence>
<evidence type="ECO:0000256" key="7">
    <source>
        <dbReference type="RuleBase" id="RU003718"/>
    </source>
</evidence>
<comment type="caution">
    <text evidence="9">The sequence shown here is derived from an EMBL/GenBank/DDBJ whole genome shotgun (WGS) entry which is preliminary data.</text>
</comment>
<keyword evidence="3 7" id="KW-0808">Transferase</keyword>
<evidence type="ECO:0000256" key="3">
    <source>
        <dbReference type="ARBA" id="ARBA00022679"/>
    </source>
</evidence>
<dbReference type="AlphaFoldDB" id="A0A8T2KEM1"/>
<comment type="catalytic activity">
    <reaction evidence="8">
        <text>glucuronate acceptor + UDP-alpha-D-glucuronate = acceptor beta-D-glucuronoside + UDP + H(+)</text>
        <dbReference type="Rhea" id="RHEA:21032"/>
        <dbReference type="ChEBI" id="CHEBI:15378"/>
        <dbReference type="ChEBI" id="CHEBI:58052"/>
        <dbReference type="ChEBI" id="CHEBI:58223"/>
        <dbReference type="ChEBI" id="CHEBI:132367"/>
        <dbReference type="ChEBI" id="CHEBI:132368"/>
        <dbReference type="EC" id="2.4.1.17"/>
    </reaction>
</comment>
<keyword evidence="6 8" id="KW-0472">Membrane</keyword>
<keyword evidence="10" id="KW-1185">Reference proteome</keyword>
<gene>
    <name evidence="9" type="ORF">GDO86_000822</name>
</gene>
<organism evidence="9 10">
    <name type="scientific">Hymenochirus boettgeri</name>
    <name type="common">Congo dwarf clawed frog</name>
    <dbReference type="NCBI Taxonomy" id="247094"/>
    <lineage>
        <taxon>Eukaryota</taxon>
        <taxon>Metazoa</taxon>
        <taxon>Chordata</taxon>
        <taxon>Craniata</taxon>
        <taxon>Vertebrata</taxon>
        <taxon>Euteleostomi</taxon>
        <taxon>Amphibia</taxon>
        <taxon>Batrachia</taxon>
        <taxon>Anura</taxon>
        <taxon>Pipoidea</taxon>
        <taxon>Pipidae</taxon>
        <taxon>Pipinae</taxon>
        <taxon>Hymenochirus</taxon>
    </lineage>
</organism>
<dbReference type="CDD" id="cd03784">
    <property type="entry name" value="GT1_Gtf-like"/>
    <property type="match status" value="1"/>
</dbReference>
<protein>
    <recommendedName>
        <fullName evidence="8">UDP-glucuronosyltransferase</fullName>
        <ecNumber evidence="8">2.4.1.17</ecNumber>
    </recommendedName>
</protein>
<dbReference type="PANTHER" id="PTHR48043:SF140">
    <property type="entry name" value="UDP-GLUCURONOSYLTRANSFERASE 2A1"/>
    <property type="match status" value="1"/>
</dbReference>
<evidence type="ECO:0000256" key="6">
    <source>
        <dbReference type="ARBA" id="ARBA00023136"/>
    </source>
</evidence>
<dbReference type="InterPro" id="IPR035595">
    <property type="entry name" value="UDP_glycos_trans_CS"/>
</dbReference>
<evidence type="ECO:0000256" key="5">
    <source>
        <dbReference type="ARBA" id="ARBA00022989"/>
    </source>
</evidence>
<evidence type="ECO:0000256" key="8">
    <source>
        <dbReference type="RuleBase" id="RU362059"/>
    </source>
</evidence>
<dbReference type="Gene3D" id="3.40.50.2000">
    <property type="entry name" value="Glycogen Phosphorylase B"/>
    <property type="match status" value="2"/>
</dbReference>
<reference evidence="9" key="1">
    <citation type="thesis" date="2020" institute="ProQuest LLC" country="789 East Eisenhower Parkway, Ann Arbor, MI, USA">
        <title>Comparative Genomics and Chromosome Evolution.</title>
        <authorList>
            <person name="Mudd A.B."/>
        </authorList>
    </citation>
    <scope>NUCLEOTIDE SEQUENCE</scope>
    <source>
        <strain evidence="9">Female2</strain>
        <tissue evidence="9">Blood</tissue>
    </source>
</reference>
<keyword evidence="4 8" id="KW-0812">Transmembrane</keyword>